<feature type="transmembrane region" description="Helical" evidence="6">
    <location>
        <begin position="125"/>
        <end position="146"/>
    </location>
</feature>
<sequence>MSKEKMWKLLLLIAIPIIVALIPTPAGLSSLAWVLFGLYLAAIVGLVLKPYSEPVILLGTIAATAVVIGVFGEFGLGEKGLKAGEVLRGYSSGTTWLVFAAFTLSSAFVLTGLGKRISYILIGKLGGTTLGLGYVTAILDLLIAPATPSNTARAGGIVFPIINSVSVALGSDPNESPRKAGHYLMVNIYMVTKTTSYMFLTAMAPNALALEMMSKILNIQLSWGQWALAACVPGLIMLILTPFMIYKMYPPELKKVDNKKIAREGLELLGPMSLREKLLLVLFVLALLGWMCSDFIGVDASTVAICVMALTILCGVVTWDDILKNKGGWNTLIWYGGIIGMSGVLTKAKFFEWLATVMKDNLSFGDSAMMALFVILFISVAIRYLFASGGAYVAAMVPVFATVGLVAGAPPMLLALGLLFSNSYGGSLTHYGGAAAPIVFGAGYNDTRSWWIIGGVVAFLSLAIHMTVGLGWWEMLISMGIIGG</sequence>
<accession>A0AAV5N7U5</accession>
<dbReference type="PIRSF" id="PIRSF002457">
    <property type="entry name" value="DASS"/>
    <property type="match status" value="1"/>
</dbReference>
<dbReference type="RefSeq" id="WP_027274895.1">
    <property type="nucleotide sequence ID" value="NZ_BRLH01000006.1"/>
</dbReference>
<dbReference type="AlphaFoldDB" id="A0AAV5N7U5"/>
<gene>
    <name evidence="7" type="ORF">SOASR030_25590</name>
</gene>
<dbReference type="Pfam" id="PF00939">
    <property type="entry name" value="Na_sulph_symp"/>
    <property type="match status" value="1"/>
</dbReference>
<evidence type="ECO:0000313" key="8">
    <source>
        <dbReference type="Proteomes" id="UP001058124"/>
    </source>
</evidence>
<comment type="similarity">
    <text evidence="2">Belongs to the SLC13A/DASS transporter (TC 2.A.47) family. DIT1 subfamily.</text>
</comment>
<dbReference type="EMBL" id="BRLH01000006">
    <property type="protein sequence ID" value="GKX56447.1"/>
    <property type="molecule type" value="Genomic_DNA"/>
</dbReference>
<keyword evidence="3 6" id="KW-0812">Transmembrane</keyword>
<evidence type="ECO:0000256" key="6">
    <source>
        <dbReference type="SAM" id="Phobius"/>
    </source>
</evidence>
<feature type="transmembrane region" description="Helical" evidence="6">
    <location>
        <begin position="7"/>
        <end position="24"/>
    </location>
</feature>
<feature type="transmembrane region" description="Helical" evidence="6">
    <location>
        <begin position="55"/>
        <end position="76"/>
    </location>
</feature>
<feature type="transmembrane region" description="Helical" evidence="6">
    <location>
        <begin position="331"/>
        <end position="348"/>
    </location>
</feature>
<dbReference type="InterPro" id="IPR001898">
    <property type="entry name" value="SLC13A/DASS"/>
</dbReference>
<keyword evidence="4 6" id="KW-1133">Transmembrane helix</keyword>
<comment type="caution">
    <text evidence="7">The sequence shown here is derived from an EMBL/GenBank/DDBJ whole genome shotgun (WGS) entry which is preliminary data.</text>
</comment>
<feature type="transmembrane region" description="Helical" evidence="6">
    <location>
        <begin position="96"/>
        <end position="113"/>
    </location>
</feature>
<feature type="transmembrane region" description="Helical" evidence="6">
    <location>
        <begin position="302"/>
        <end position="319"/>
    </location>
</feature>
<protein>
    <submittedName>
        <fullName evidence="7">Membrane protein</fullName>
    </submittedName>
</protein>
<evidence type="ECO:0000313" key="7">
    <source>
        <dbReference type="EMBL" id="GKX56447.1"/>
    </source>
</evidence>
<feature type="transmembrane region" description="Helical" evidence="6">
    <location>
        <begin position="30"/>
        <end position="48"/>
    </location>
</feature>
<reference evidence="7" key="1">
    <citation type="submission" date="2022-06" db="EMBL/GenBank/DDBJ databases">
        <title>Draft genome sequences of Leminorella grimontii str. JCM5902.</title>
        <authorList>
            <person name="Wakabayashi Y."/>
            <person name="Kojima K."/>
        </authorList>
    </citation>
    <scope>NUCLEOTIDE SEQUENCE</scope>
    <source>
        <strain evidence="7">JCM 5902</strain>
    </source>
</reference>
<organism evidence="7 8">
    <name type="scientific">Leminorella grimontii</name>
    <dbReference type="NCBI Taxonomy" id="82981"/>
    <lineage>
        <taxon>Bacteria</taxon>
        <taxon>Pseudomonadati</taxon>
        <taxon>Pseudomonadota</taxon>
        <taxon>Gammaproteobacteria</taxon>
        <taxon>Enterobacterales</taxon>
        <taxon>Budviciaceae</taxon>
        <taxon>Leminorella</taxon>
    </lineage>
</organism>
<dbReference type="GO" id="GO:0022857">
    <property type="term" value="F:transmembrane transporter activity"/>
    <property type="evidence" value="ECO:0007669"/>
    <property type="project" value="InterPro"/>
</dbReference>
<name>A0AAV5N7U5_9GAMM</name>
<feature type="transmembrane region" description="Helical" evidence="6">
    <location>
        <begin position="393"/>
        <end position="420"/>
    </location>
</feature>
<feature type="transmembrane region" description="Helical" evidence="6">
    <location>
        <begin position="368"/>
        <end position="386"/>
    </location>
</feature>
<keyword evidence="5 6" id="KW-0472">Membrane</keyword>
<evidence type="ECO:0000256" key="5">
    <source>
        <dbReference type="ARBA" id="ARBA00023136"/>
    </source>
</evidence>
<dbReference type="GO" id="GO:0016020">
    <property type="term" value="C:membrane"/>
    <property type="evidence" value="ECO:0007669"/>
    <property type="project" value="UniProtKB-SubCell"/>
</dbReference>
<proteinExistence type="inferred from homology"/>
<feature type="transmembrane region" description="Helical" evidence="6">
    <location>
        <begin position="183"/>
        <end position="203"/>
    </location>
</feature>
<dbReference type="PANTHER" id="PTHR42826">
    <property type="entry name" value="DICARBOXYLATE TRANSPORTER 2.1, CHLOROPLASTIC"/>
    <property type="match status" value="1"/>
</dbReference>
<feature type="transmembrane region" description="Helical" evidence="6">
    <location>
        <begin position="223"/>
        <end position="246"/>
    </location>
</feature>
<dbReference type="Proteomes" id="UP001058124">
    <property type="component" value="Unassembled WGS sequence"/>
</dbReference>
<keyword evidence="8" id="KW-1185">Reference proteome</keyword>
<evidence type="ECO:0000256" key="3">
    <source>
        <dbReference type="ARBA" id="ARBA00022692"/>
    </source>
</evidence>
<comment type="subcellular location">
    <subcellularLocation>
        <location evidence="1">Membrane</location>
        <topology evidence="1">Multi-pass membrane protein</topology>
    </subcellularLocation>
</comment>
<evidence type="ECO:0000256" key="1">
    <source>
        <dbReference type="ARBA" id="ARBA00004141"/>
    </source>
</evidence>
<evidence type="ECO:0000256" key="2">
    <source>
        <dbReference type="ARBA" id="ARBA00007349"/>
    </source>
</evidence>
<dbReference type="InterPro" id="IPR030676">
    <property type="entry name" value="CitT-rel"/>
</dbReference>
<dbReference type="NCBIfam" id="TIGR00785">
    <property type="entry name" value="dass"/>
    <property type="match status" value="1"/>
</dbReference>
<evidence type="ECO:0000256" key="4">
    <source>
        <dbReference type="ARBA" id="ARBA00022989"/>
    </source>
</evidence>
<feature type="transmembrane region" description="Helical" evidence="6">
    <location>
        <begin position="450"/>
        <end position="473"/>
    </location>
</feature>